<comment type="caution">
    <text evidence="5">The sequence shown here is derived from an EMBL/GenBank/DDBJ whole genome shotgun (WGS) entry which is preliminary data.</text>
</comment>
<evidence type="ECO:0000313" key="6">
    <source>
        <dbReference type="Proteomes" id="UP001262410"/>
    </source>
</evidence>
<dbReference type="InterPro" id="IPR010982">
    <property type="entry name" value="Lambda_DNA-bd_dom_sf"/>
</dbReference>
<evidence type="ECO:0000256" key="3">
    <source>
        <dbReference type="ARBA" id="ARBA00023163"/>
    </source>
</evidence>
<proteinExistence type="predicted"/>
<dbReference type="PANTHER" id="PTHR30146:SF152">
    <property type="entry name" value="TRANSCRIPTIONAL REGULATORY PROTEIN"/>
    <property type="match status" value="1"/>
</dbReference>
<dbReference type="PROSITE" id="PS00356">
    <property type="entry name" value="HTH_LACI_1"/>
    <property type="match status" value="1"/>
</dbReference>
<dbReference type="SMART" id="SM00354">
    <property type="entry name" value="HTH_LACI"/>
    <property type="match status" value="1"/>
</dbReference>
<evidence type="ECO:0000256" key="2">
    <source>
        <dbReference type="ARBA" id="ARBA00023125"/>
    </source>
</evidence>
<dbReference type="Proteomes" id="UP001262410">
    <property type="component" value="Unassembled WGS sequence"/>
</dbReference>
<dbReference type="CDD" id="cd01392">
    <property type="entry name" value="HTH_LacI"/>
    <property type="match status" value="1"/>
</dbReference>
<dbReference type="Gene3D" id="3.40.50.2300">
    <property type="match status" value="2"/>
</dbReference>
<accession>A0ABU1K0C9</accession>
<protein>
    <submittedName>
        <fullName evidence="5">LacI family transcriptional regulator</fullName>
    </submittedName>
</protein>
<keyword evidence="1" id="KW-0805">Transcription regulation</keyword>
<dbReference type="InterPro" id="IPR028082">
    <property type="entry name" value="Peripla_BP_I"/>
</dbReference>
<dbReference type="EMBL" id="JAVDPW010000018">
    <property type="protein sequence ID" value="MDR6294322.1"/>
    <property type="molecule type" value="Genomic_DNA"/>
</dbReference>
<dbReference type="PROSITE" id="PS50932">
    <property type="entry name" value="HTH_LACI_2"/>
    <property type="match status" value="1"/>
</dbReference>
<name>A0ABU1K0C9_9PROT</name>
<dbReference type="PANTHER" id="PTHR30146">
    <property type="entry name" value="LACI-RELATED TRANSCRIPTIONAL REPRESSOR"/>
    <property type="match status" value="1"/>
</dbReference>
<keyword evidence="2" id="KW-0238">DNA-binding</keyword>
<organism evidence="5 6">
    <name type="scientific">Inquilinus ginsengisoli</name>
    <dbReference type="NCBI Taxonomy" id="363840"/>
    <lineage>
        <taxon>Bacteria</taxon>
        <taxon>Pseudomonadati</taxon>
        <taxon>Pseudomonadota</taxon>
        <taxon>Alphaproteobacteria</taxon>
        <taxon>Rhodospirillales</taxon>
        <taxon>Rhodospirillaceae</taxon>
        <taxon>Inquilinus</taxon>
    </lineage>
</organism>
<dbReference type="InterPro" id="IPR000843">
    <property type="entry name" value="HTH_LacI"/>
</dbReference>
<sequence>MKQDTTATDAGNKARMVDIAREAGVSLATVDRVLNGRDGVNAGTASRVQAVVQRLNYAPNLAASQLSRGRVLQFDIVLPAGGNTFIRDLGEAVLAAERDFNAFGVKPRRHLIEGFDPDALAEALRRIGRGSDGVGFIALDHPAVREAVAELAAAGVPVATMVSDLPQSARIGYVGVDNRAAGRTAGDLMGRFLAGRKGEVGLIAGSLAYRGHEEREAGFRSVLRERFPNLTVPALVEGHDSVEQSATVTARLLDAHPGLIGLYNIGGGNRGVAEVLRRRPADAPHLVYIGHELTPHTRRFLIDGVMDAAINQNPRAEAAETLRLLLGHHTRPGPAEPAAPVRIEIFTRENLP</sequence>
<evidence type="ECO:0000256" key="1">
    <source>
        <dbReference type="ARBA" id="ARBA00023015"/>
    </source>
</evidence>
<dbReference type="SUPFAM" id="SSF47413">
    <property type="entry name" value="lambda repressor-like DNA-binding domains"/>
    <property type="match status" value="1"/>
</dbReference>
<gene>
    <name evidence="5" type="ORF">E9232_006876</name>
</gene>
<keyword evidence="3" id="KW-0804">Transcription</keyword>
<dbReference type="InterPro" id="IPR025997">
    <property type="entry name" value="SBP_2_dom"/>
</dbReference>
<evidence type="ECO:0000313" key="5">
    <source>
        <dbReference type="EMBL" id="MDR6294322.1"/>
    </source>
</evidence>
<keyword evidence="6" id="KW-1185">Reference proteome</keyword>
<dbReference type="SUPFAM" id="SSF53822">
    <property type="entry name" value="Periplasmic binding protein-like I"/>
    <property type="match status" value="1"/>
</dbReference>
<evidence type="ECO:0000259" key="4">
    <source>
        <dbReference type="PROSITE" id="PS50932"/>
    </source>
</evidence>
<feature type="domain" description="HTH lacI-type" evidence="4">
    <location>
        <begin position="14"/>
        <end position="68"/>
    </location>
</feature>
<dbReference type="Pfam" id="PF00356">
    <property type="entry name" value="LacI"/>
    <property type="match status" value="1"/>
</dbReference>
<reference evidence="5 6" key="1">
    <citation type="submission" date="2023-07" db="EMBL/GenBank/DDBJ databases">
        <title>Sorghum-associated microbial communities from plants grown in Nebraska, USA.</title>
        <authorList>
            <person name="Schachtman D."/>
        </authorList>
    </citation>
    <scope>NUCLEOTIDE SEQUENCE [LARGE SCALE GENOMIC DNA]</scope>
    <source>
        <strain evidence="5 6">584</strain>
    </source>
</reference>
<dbReference type="CDD" id="cd06307">
    <property type="entry name" value="PBP1_sugar_binding"/>
    <property type="match status" value="1"/>
</dbReference>
<dbReference type="Gene3D" id="1.10.260.40">
    <property type="entry name" value="lambda repressor-like DNA-binding domains"/>
    <property type="match status" value="1"/>
</dbReference>
<dbReference type="Pfam" id="PF13407">
    <property type="entry name" value="Peripla_BP_4"/>
    <property type="match status" value="1"/>
</dbReference>
<dbReference type="RefSeq" id="WP_309801782.1">
    <property type="nucleotide sequence ID" value="NZ_JAVDPW010000018.1"/>
</dbReference>